<evidence type="ECO:0000259" key="1">
    <source>
        <dbReference type="Pfam" id="PF04230"/>
    </source>
</evidence>
<sequence length="394" mass="43285">MSNETDFRVALLWHTFGHDNLGVDALSRADEAIVQAAAARLGLKVRCITFGSGQKHEVDDLPATVVIGPAPSLKQILLGKSRFFSELKKCDLVIDIGEGDSFADIYGLRRYLYQIVSKASAIFLRRPIILAPQTVGPFDHPLRRWIASRVINRLTAIFTRDRMSTTFLRSLAPRVPIDEFIDVAFRLPFTQQPKTADRVRIGINVSGLLFNGGYTGANELGMSLDYAALTERLIAHFTAIAGVEVHLFAHVAGHGGPDDDGPVILSLSHRFPSATVHPPFASSIQAKSWISGLDFVIAGRMHACIGAYSAGVPIVPIAYSRKFNGLFGTLNYPYFIDGKATNTDAAFANIVDWYERRVELIAAIEASRPFISQRLSAYEDQIVAILQQLTKKTA</sequence>
<dbReference type="Pfam" id="PF04230">
    <property type="entry name" value="PS_pyruv_trans"/>
    <property type="match status" value="1"/>
</dbReference>
<accession>A0ABW9ZC49</accession>
<organism evidence="2 3">
    <name type="scientific">Pannonibacter tanglangensis</name>
    <dbReference type="NCBI Taxonomy" id="2750084"/>
    <lineage>
        <taxon>Bacteria</taxon>
        <taxon>Pseudomonadati</taxon>
        <taxon>Pseudomonadota</taxon>
        <taxon>Alphaproteobacteria</taxon>
        <taxon>Hyphomicrobiales</taxon>
        <taxon>Stappiaceae</taxon>
        <taxon>Pannonibacter</taxon>
    </lineage>
</organism>
<keyword evidence="3" id="KW-1185">Reference proteome</keyword>
<dbReference type="RefSeq" id="WP_161673314.1">
    <property type="nucleotide sequence ID" value="NZ_JAABLP010000001.1"/>
</dbReference>
<reference evidence="2 3" key="1">
    <citation type="submission" date="2020-01" db="EMBL/GenBank/DDBJ databases">
        <authorList>
            <person name="Peng S.Y."/>
            <person name="Li J."/>
            <person name="Wang M."/>
            <person name="Wang L."/>
            <person name="Wang C.Q."/>
            <person name="Wang J.R."/>
        </authorList>
    </citation>
    <scope>NUCLEOTIDE SEQUENCE [LARGE SCALE GENOMIC DNA]</scope>
    <source>
        <strain evidence="2 3">XCT-34</strain>
    </source>
</reference>
<gene>
    <name evidence="2" type="ORF">GWI71_01765</name>
</gene>
<name>A0ABW9ZC49_9HYPH</name>
<evidence type="ECO:0000313" key="2">
    <source>
        <dbReference type="EMBL" id="NBN62397.1"/>
    </source>
</evidence>
<evidence type="ECO:0000313" key="3">
    <source>
        <dbReference type="Proteomes" id="UP000541347"/>
    </source>
</evidence>
<proteinExistence type="predicted"/>
<protein>
    <submittedName>
        <fullName evidence="2">Polysaccharide pyruvyl transferase family protein</fullName>
    </submittedName>
</protein>
<dbReference type="PANTHER" id="PTHR36836:SF1">
    <property type="entry name" value="COLANIC ACID BIOSYNTHESIS PROTEIN WCAK"/>
    <property type="match status" value="1"/>
</dbReference>
<comment type="caution">
    <text evidence="2">The sequence shown here is derived from an EMBL/GenBank/DDBJ whole genome shotgun (WGS) entry which is preliminary data.</text>
</comment>
<dbReference type="PANTHER" id="PTHR36836">
    <property type="entry name" value="COLANIC ACID BIOSYNTHESIS PROTEIN WCAK"/>
    <property type="match status" value="1"/>
</dbReference>
<dbReference type="GO" id="GO:0016740">
    <property type="term" value="F:transferase activity"/>
    <property type="evidence" value="ECO:0007669"/>
    <property type="project" value="UniProtKB-KW"/>
</dbReference>
<dbReference type="EMBL" id="JAABLP010000001">
    <property type="protein sequence ID" value="NBN62397.1"/>
    <property type="molecule type" value="Genomic_DNA"/>
</dbReference>
<dbReference type="InterPro" id="IPR007345">
    <property type="entry name" value="Polysacch_pyruvyl_Trfase"/>
</dbReference>
<feature type="domain" description="Polysaccharide pyruvyl transferase" evidence="1">
    <location>
        <begin position="81"/>
        <end position="320"/>
    </location>
</feature>
<dbReference type="Proteomes" id="UP000541347">
    <property type="component" value="Unassembled WGS sequence"/>
</dbReference>
<keyword evidence="2" id="KW-0808">Transferase</keyword>